<dbReference type="InterPro" id="IPR006616">
    <property type="entry name" value="DM9_repeat"/>
</dbReference>
<dbReference type="Proteomes" id="UP001497493">
    <property type="component" value="Chromosome"/>
</dbReference>
<proteinExistence type="predicted"/>
<evidence type="ECO:0000256" key="1">
    <source>
        <dbReference type="SAM" id="MobiDB-lite"/>
    </source>
</evidence>
<reference evidence="2 3" key="1">
    <citation type="submission" date="2024-04" db="EMBL/GenBank/DDBJ databases">
        <authorList>
            <person name="Cremers G."/>
        </authorList>
    </citation>
    <scope>NUCLEOTIDE SEQUENCE [LARGE SCALE GENOMIC DNA]</scope>
    <source>
        <strain evidence="2">MeCH1-AG</strain>
    </source>
</reference>
<sequence length="224" mass="24501">MELRNLFAIKSGVPFNRWAALAGLVLSGPAAADDGRIQGGWDTDGTPLYVCIARHGDGSHQPGKLRGDKCFYGWGGREYATSDYRVVTPPKGYHAIWYTYIPGDHPNPRYRGDEAYWPAGIDSDGTRLFVCAAFVPRCNANSSDRTCPPGATRQGAQIAPGKMREVPGMDPGDEGGTNCHISWGGKEYIIPGKTSEYILELVFSKKYECGQYPGYESVCVPPWN</sequence>
<dbReference type="RefSeq" id="WP_431604085.1">
    <property type="nucleotide sequence ID" value="NZ_OZ026884.1"/>
</dbReference>
<gene>
    <name evidence="2" type="ORF">MECH1_V1_2122</name>
</gene>
<dbReference type="EMBL" id="OZ026884">
    <property type="protein sequence ID" value="CAL1240898.1"/>
    <property type="molecule type" value="Genomic_DNA"/>
</dbReference>
<evidence type="ECO:0000313" key="2">
    <source>
        <dbReference type="EMBL" id="CAL1240898.1"/>
    </source>
</evidence>
<feature type="region of interest" description="Disordered" evidence="1">
    <location>
        <begin position="149"/>
        <end position="176"/>
    </location>
</feature>
<name>A0ABM9NJU1_9GAMM</name>
<dbReference type="Pfam" id="PF11901">
    <property type="entry name" value="DM9"/>
    <property type="match status" value="1"/>
</dbReference>
<accession>A0ABM9NJU1</accession>
<evidence type="ECO:0000313" key="3">
    <source>
        <dbReference type="Proteomes" id="UP001497493"/>
    </source>
</evidence>
<organism evidence="2 3">
    <name type="scientific">Candidatus Methylocalor cossyra</name>
    <dbReference type="NCBI Taxonomy" id="3108543"/>
    <lineage>
        <taxon>Bacteria</taxon>
        <taxon>Pseudomonadati</taxon>
        <taxon>Pseudomonadota</taxon>
        <taxon>Gammaproteobacteria</taxon>
        <taxon>Methylococcales</taxon>
        <taxon>Methylococcaceae</taxon>
        <taxon>Candidatus Methylocalor</taxon>
    </lineage>
</organism>
<keyword evidence="3" id="KW-1185">Reference proteome</keyword>
<protein>
    <submittedName>
        <fullName evidence="2">Uncharacterized protein</fullName>
    </submittedName>
</protein>